<dbReference type="OrthoDB" id="10050418at2759"/>
<gene>
    <name evidence="2" type="primary">LOC118427083</name>
</gene>
<accession>A0A9J7N488</accession>
<reference evidence="1" key="1">
    <citation type="journal article" date="2020" name="Nat. Ecol. Evol.">
        <title>Deeply conserved synteny resolves early events in vertebrate evolution.</title>
        <authorList>
            <person name="Simakov O."/>
            <person name="Marletaz F."/>
            <person name="Yue J.X."/>
            <person name="O'Connell B."/>
            <person name="Jenkins J."/>
            <person name="Brandt A."/>
            <person name="Calef R."/>
            <person name="Tung C.H."/>
            <person name="Huang T.K."/>
            <person name="Schmutz J."/>
            <person name="Satoh N."/>
            <person name="Yu J.K."/>
            <person name="Putnam N.H."/>
            <person name="Green R.E."/>
            <person name="Rokhsar D.S."/>
        </authorList>
    </citation>
    <scope>NUCLEOTIDE SEQUENCE [LARGE SCALE GENOMIC DNA]</scope>
    <source>
        <strain evidence="1">S238N-H82</strain>
    </source>
</reference>
<reference evidence="2" key="2">
    <citation type="submission" date="2025-08" db="UniProtKB">
        <authorList>
            <consortium name="RefSeq"/>
        </authorList>
    </citation>
    <scope>IDENTIFICATION</scope>
    <source>
        <strain evidence="2">S238N-H82</strain>
        <tissue evidence="2">Testes</tissue>
    </source>
</reference>
<evidence type="ECO:0000313" key="2">
    <source>
        <dbReference type="RefSeq" id="XP_035692612.1"/>
    </source>
</evidence>
<dbReference type="Proteomes" id="UP000001554">
    <property type="component" value="Chromosome 12"/>
</dbReference>
<proteinExistence type="predicted"/>
<name>A0A9J7N488_BRAFL</name>
<dbReference type="GeneID" id="118427083"/>
<dbReference type="AlphaFoldDB" id="A0A9J7N488"/>
<organism evidence="1 2">
    <name type="scientific">Branchiostoma floridae</name>
    <name type="common">Florida lancelet</name>
    <name type="synonym">Amphioxus</name>
    <dbReference type="NCBI Taxonomy" id="7739"/>
    <lineage>
        <taxon>Eukaryota</taxon>
        <taxon>Metazoa</taxon>
        <taxon>Chordata</taxon>
        <taxon>Cephalochordata</taxon>
        <taxon>Leptocardii</taxon>
        <taxon>Amphioxiformes</taxon>
        <taxon>Branchiostomatidae</taxon>
        <taxon>Branchiostoma</taxon>
    </lineage>
</organism>
<evidence type="ECO:0000313" key="1">
    <source>
        <dbReference type="Proteomes" id="UP000001554"/>
    </source>
</evidence>
<sequence length="534" mass="60276">MTMGDQDWGCLNTSMSDMAFRSLLVTKQLEFERGPQLKTRRGTTVVGKVKDEDIWIFNTQVQLRAEENDQGKMCVSRLKPDEQPYILLPSKNSEWEAKISLPLKLQPMKDAVVLMRTAFQHNFIPAMFVLGHGVVSMNAELVASRLDCCPVTVAVGASGLGKTMALKTALSMIGIGENGYLRQFKREAVVSLASRSTLGCYLDDPNTLENRKEAIVDFFGMGGFFTLSRGRESARCGLFMTANNPLEDHEERDLRRLIYIPFSEPKIGDTGGAEARVSLKEMRDKEALSSCVRTLVRIGLLFRDKGWREVQRQADEWARGMPHVLRDTLVNYSVLHWSTSKLCRRLGVPQEEVDSFWEEQLQPFIANHMQEPSWELKEAPLVLSGVRESIREWVSMKNKKELMDKVRKGRIKYGEGPTAPRVESLLVATDTIDEVSGGIPWDTIRKLFDASGEGTAHTIPYSLNEDKNKRKRYVAFKWMCFSQEQQELTLKPMALRISLLLESSLVCHVPLPGSDLRGRNKATKAGLQATQVDI</sequence>
<keyword evidence="1" id="KW-1185">Reference proteome</keyword>
<dbReference type="KEGG" id="bfo:118427083"/>
<protein>
    <submittedName>
        <fullName evidence="2">Uncharacterized protein LOC118427083</fullName>
    </submittedName>
</protein>
<dbReference type="RefSeq" id="XP_035692612.1">
    <property type="nucleotide sequence ID" value="XM_035836719.1"/>
</dbReference>